<protein>
    <submittedName>
        <fullName evidence="2">Uncharacterized protein</fullName>
    </submittedName>
</protein>
<name>A0A9J6GBJ3_HAELO</name>
<dbReference type="OrthoDB" id="6514213at2759"/>
<dbReference type="VEuPathDB" id="VectorBase:HLOH_050196"/>
<organism evidence="2 3">
    <name type="scientific">Haemaphysalis longicornis</name>
    <name type="common">Bush tick</name>
    <dbReference type="NCBI Taxonomy" id="44386"/>
    <lineage>
        <taxon>Eukaryota</taxon>
        <taxon>Metazoa</taxon>
        <taxon>Ecdysozoa</taxon>
        <taxon>Arthropoda</taxon>
        <taxon>Chelicerata</taxon>
        <taxon>Arachnida</taxon>
        <taxon>Acari</taxon>
        <taxon>Parasitiformes</taxon>
        <taxon>Ixodida</taxon>
        <taxon>Ixodoidea</taxon>
        <taxon>Ixodidae</taxon>
        <taxon>Haemaphysalinae</taxon>
        <taxon>Haemaphysalis</taxon>
    </lineage>
</organism>
<feature type="compositionally biased region" description="Polar residues" evidence="1">
    <location>
        <begin position="19"/>
        <end position="28"/>
    </location>
</feature>
<dbReference type="EMBL" id="JABSTR010000006">
    <property type="protein sequence ID" value="KAH9372781.1"/>
    <property type="molecule type" value="Genomic_DNA"/>
</dbReference>
<dbReference type="AlphaFoldDB" id="A0A9J6GBJ3"/>
<feature type="compositionally biased region" description="Basic and acidic residues" evidence="1">
    <location>
        <begin position="1"/>
        <end position="17"/>
    </location>
</feature>
<evidence type="ECO:0000313" key="2">
    <source>
        <dbReference type="EMBL" id="KAH9372781.1"/>
    </source>
</evidence>
<feature type="region of interest" description="Disordered" evidence="1">
    <location>
        <begin position="1"/>
        <end position="28"/>
    </location>
</feature>
<keyword evidence="3" id="KW-1185">Reference proteome</keyword>
<sequence>MEPDDEKQQANHSHDMGDGTQNSATSDGGSKLLPTVLANLEGKLATVLQDTGCNTVVVKRSLVLDCKLTGGIHTIRLLDRSAKSLQEARVYVDSPRFKGQVLAVCMESPLYQLVLGNFPGVRADPHHIAKLEQRLSCSGP</sequence>
<dbReference type="Proteomes" id="UP000821853">
    <property type="component" value="Chromosome 4"/>
</dbReference>
<accession>A0A9J6GBJ3</accession>
<proteinExistence type="predicted"/>
<gene>
    <name evidence="2" type="ORF">HPB48_012085</name>
</gene>
<reference evidence="2 3" key="1">
    <citation type="journal article" date="2020" name="Cell">
        <title>Large-Scale Comparative Analyses of Tick Genomes Elucidate Their Genetic Diversity and Vector Capacities.</title>
        <authorList>
            <consortium name="Tick Genome and Microbiome Consortium (TIGMIC)"/>
            <person name="Jia N."/>
            <person name="Wang J."/>
            <person name="Shi W."/>
            <person name="Du L."/>
            <person name="Sun Y."/>
            <person name="Zhan W."/>
            <person name="Jiang J.F."/>
            <person name="Wang Q."/>
            <person name="Zhang B."/>
            <person name="Ji P."/>
            <person name="Bell-Sakyi L."/>
            <person name="Cui X.M."/>
            <person name="Yuan T.T."/>
            <person name="Jiang B.G."/>
            <person name="Yang W.F."/>
            <person name="Lam T.T."/>
            <person name="Chang Q.C."/>
            <person name="Ding S.J."/>
            <person name="Wang X.J."/>
            <person name="Zhu J.G."/>
            <person name="Ruan X.D."/>
            <person name="Zhao L."/>
            <person name="Wei J.T."/>
            <person name="Ye R.Z."/>
            <person name="Que T.C."/>
            <person name="Du C.H."/>
            <person name="Zhou Y.H."/>
            <person name="Cheng J.X."/>
            <person name="Dai P.F."/>
            <person name="Guo W.B."/>
            <person name="Han X.H."/>
            <person name="Huang E.J."/>
            <person name="Li L.F."/>
            <person name="Wei W."/>
            <person name="Gao Y.C."/>
            <person name="Liu J.Z."/>
            <person name="Shao H.Z."/>
            <person name="Wang X."/>
            <person name="Wang C.C."/>
            <person name="Yang T.C."/>
            <person name="Huo Q.B."/>
            <person name="Li W."/>
            <person name="Chen H.Y."/>
            <person name="Chen S.E."/>
            <person name="Zhou L.G."/>
            <person name="Ni X.B."/>
            <person name="Tian J.H."/>
            <person name="Sheng Y."/>
            <person name="Liu T."/>
            <person name="Pan Y.S."/>
            <person name="Xia L.Y."/>
            <person name="Li J."/>
            <person name="Zhao F."/>
            <person name="Cao W.C."/>
        </authorList>
    </citation>
    <scope>NUCLEOTIDE SEQUENCE [LARGE SCALE GENOMIC DNA]</scope>
    <source>
        <strain evidence="2">HaeL-2018</strain>
    </source>
</reference>
<evidence type="ECO:0000313" key="3">
    <source>
        <dbReference type="Proteomes" id="UP000821853"/>
    </source>
</evidence>
<comment type="caution">
    <text evidence="2">The sequence shown here is derived from an EMBL/GenBank/DDBJ whole genome shotgun (WGS) entry which is preliminary data.</text>
</comment>
<evidence type="ECO:0000256" key="1">
    <source>
        <dbReference type="SAM" id="MobiDB-lite"/>
    </source>
</evidence>